<evidence type="ECO:0000313" key="2">
    <source>
        <dbReference type="Proteomes" id="UP001190700"/>
    </source>
</evidence>
<protein>
    <submittedName>
        <fullName evidence="1">Uncharacterized protein</fullName>
    </submittedName>
</protein>
<keyword evidence="2" id="KW-1185">Reference proteome</keyword>
<comment type="caution">
    <text evidence="1">The sequence shown here is derived from an EMBL/GenBank/DDBJ whole genome shotgun (WGS) entry which is preliminary data.</text>
</comment>
<organism evidence="1 2">
    <name type="scientific">Cymbomonas tetramitiformis</name>
    <dbReference type="NCBI Taxonomy" id="36881"/>
    <lineage>
        <taxon>Eukaryota</taxon>
        <taxon>Viridiplantae</taxon>
        <taxon>Chlorophyta</taxon>
        <taxon>Pyramimonadophyceae</taxon>
        <taxon>Pyramimonadales</taxon>
        <taxon>Pyramimonadaceae</taxon>
        <taxon>Cymbomonas</taxon>
    </lineage>
</organism>
<sequence>MSVCASPYDDQADACALCAPDAAMKDSENDDESTDGEFDLEEFEKKLEEDCAQEGEDEEKRKLEERFEEMAQVLVECYRTSKEIVWEWFEPYHWDGRIVLILSDKYDDEPNSGGYKEFVELLCRQGAEKGTAMLMPNQYVVNACFELAKKNSSDENSKREQLHIARHLYAKIEPLVTNLKQTEDCRRLVEAINSLFHLIPRLQRKHKNNYMNVTDEILEMVKIPMRHVTRSELQLTEQTQNRIVTFHIFFVVCARLEYKITVSSSLSSVEEFVNEWATSPHLYDLSRTAPLVDLVPLSFVYALLSVWRIWTQERQTSSQRIKLGALFEYTWKIVCGDTDADNLNQPLARILEHKKGFPPCIFGAIDFLMYAPEAFFHEHNLEAEDCLKRYMSLLASTRFKDRAQEGVTAECSLYVCLKGLYVEDGKHLSSALSLLEIFCQRDLLKKNIPEEYLNMTKGLLYAHPNCSFMNKFLEEYAKSPFASMLKAMMDVQKTRTDLKSLIGREAALVGGQDAQLTAYTQYAKGEAQAYTDSLIFVTTTVKVFGGKISKEGLKEVQRHFLQSRRALPKSEEAIVGNSRTTAILSILGKRPKPEN</sequence>
<accession>A0AAE0BDP4</accession>
<dbReference type="Proteomes" id="UP001190700">
    <property type="component" value="Unassembled WGS sequence"/>
</dbReference>
<gene>
    <name evidence="1" type="ORF">CYMTET_55062</name>
</gene>
<dbReference type="AlphaFoldDB" id="A0AAE0BDP4"/>
<evidence type="ECO:0000313" key="1">
    <source>
        <dbReference type="EMBL" id="KAK3234511.1"/>
    </source>
</evidence>
<dbReference type="EMBL" id="LGRX02035483">
    <property type="protein sequence ID" value="KAK3234511.1"/>
    <property type="molecule type" value="Genomic_DNA"/>
</dbReference>
<proteinExistence type="predicted"/>
<name>A0AAE0BDP4_9CHLO</name>
<reference evidence="1 2" key="1">
    <citation type="journal article" date="2015" name="Genome Biol. Evol.">
        <title>Comparative Genomics of a Bacterivorous Green Alga Reveals Evolutionary Causalities and Consequences of Phago-Mixotrophic Mode of Nutrition.</title>
        <authorList>
            <person name="Burns J.A."/>
            <person name="Paasch A."/>
            <person name="Narechania A."/>
            <person name="Kim E."/>
        </authorList>
    </citation>
    <scope>NUCLEOTIDE SEQUENCE [LARGE SCALE GENOMIC DNA]</scope>
    <source>
        <strain evidence="1 2">PLY_AMNH</strain>
    </source>
</reference>